<evidence type="ECO:0000256" key="5">
    <source>
        <dbReference type="ARBA" id="ARBA00022729"/>
    </source>
</evidence>
<dbReference type="InterPro" id="IPR009079">
    <property type="entry name" value="4_helix_cytokine-like_core"/>
</dbReference>
<dbReference type="PANTHER" id="PTHR10560">
    <property type="entry name" value="THROMBOPOIETIN"/>
    <property type="match status" value="1"/>
</dbReference>
<feature type="signal peptide" evidence="7">
    <location>
        <begin position="1"/>
        <end position="48"/>
    </location>
</feature>
<dbReference type="InterPro" id="IPR001323">
    <property type="entry name" value="EPO_TPO"/>
</dbReference>
<keyword evidence="4" id="KW-0372">Hormone</keyword>
<dbReference type="GO" id="GO:0005179">
    <property type="term" value="F:hormone activity"/>
    <property type="evidence" value="ECO:0007669"/>
    <property type="project" value="UniProtKB-KW"/>
</dbReference>
<keyword evidence="3" id="KW-0964">Secreted</keyword>
<evidence type="ECO:0000256" key="4">
    <source>
        <dbReference type="ARBA" id="ARBA00022702"/>
    </source>
</evidence>
<dbReference type="RefSeq" id="XP_018539519.1">
    <property type="nucleotide sequence ID" value="XM_018684003.2"/>
</dbReference>
<dbReference type="GO" id="GO:0005576">
    <property type="term" value="C:extracellular region"/>
    <property type="evidence" value="ECO:0007669"/>
    <property type="project" value="UniProtKB-SubCell"/>
</dbReference>
<evidence type="ECO:0000256" key="7">
    <source>
        <dbReference type="SAM" id="SignalP"/>
    </source>
</evidence>
<comment type="similarity">
    <text evidence="2">Belongs to the EPO/TPO family.</text>
</comment>
<keyword evidence="5 7" id="KW-0732">Signal</keyword>
<evidence type="ECO:0000313" key="9">
    <source>
        <dbReference type="RefSeq" id="XP_018539519.1"/>
    </source>
</evidence>
<dbReference type="InterPro" id="IPR003978">
    <property type="entry name" value="Thrombopoietin"/>
</dbReference>
<evidence type="ECO:0000256" key="3">
    <source>
        <dbReference type="ARBA" id="ARBA00022525"/>
    </source>
</evidence>
<sequence length="206" mass="22868">MQEGIILSATALSSLMATRQSPPLCAPLGLLLLLLIGVISSHLPEVQGKPIDFWCKDHARKSMETKLETLKKNMAHCNGSDWLPSPVQLPCIGVLKKDWENKALQHKCAEVIGALQVFQEGVQGVSKKTTVECQTQLLRRLELNIKNHLVIVRRLLIQNDTVTSSDSAVQHCFNETNLNEVLKQYGCLLRGKLTYLAKDVQDGLCT</sequence>
<accession>A0AAJ7PV86</accession>
<proteinExistence type="inferred from homology"/>
<dbReference type="GO" id="GO:0005125">
    <property type="term" value="F:cytokine activity"/>
    <property type="evidence" value="ECO:0007669"/>
    <property type="project" value="InterPro"/>
</dbReference>
<keyword evidence="6" id="KW-1015">Disulfide bond</keyword>
<dbReference type="GeneID" id="108888164"/>
<evidence type="ECO:0000256" key="6">
    <source>
        <dbReference type="ARBA" id="ARBA00023157"/>
    </source>
</evidence>
<dbReference type="SUPFAM" id="SSF47266">
    <property type="entry name" value="4-helical cytokines"/>
    <property type="match status" value="1"/>
</dbReference>
<dbReference type="Gene3D" id="1.20.1250.10">
    <property type="match status" value="1"/>
</dbReference>
<name>A0AAJ7PV86_LATCA</name>
<feature type="chain" id="PRO_5042476114" evidence="7">
    <location>
        <begin position="49"/>
        <end position="206"/>
    </location>
</feature>
<protein>
    <submittedName>
        <fullName evidence="9">Uncharacterized protein LOC108888164 isoform X1</fullName>
    </submittedName>
</protein>
<reference evidence="9" key="1">
    <citation type="submission" date="2025-08" db="UniProtKB">
        <authorList>
            <consortium name="RefSeq"/>
        </authorList>
    </citation>
    <scope>IDENTIFICATION</scope>
    <source>
        <tissue evidence="9">Brain</tissue>
    </source>
</reference>
<evidence type="ECO:0000256" key="2">
    <source>
        <dbReference type="ARBA" id="ARBA00005782"/>
    </source>
</evidence>
<dbReference type="Proteomes" id="UP000694890">
    <property type="component" value="Linkage group LG21"/>
</dbReference>
<dbReference type="KEGG" id="lcf:108888164"/>
<dbReference type="AlphaFoldDB" id="A0AAJ7PV86"/>
<evidence type="ECO:0000313" key="8">
    <source>
        <dbReference type="Proteomes" id="UP000694890"/>
    </source>
</evidence>
<organism evidence="8 9">
    <name type="scientific">Lates calcarifer</name>
    <name type="common">Barramundi</name>
    <name type="synonym">Holocentrus calcarifer</name>
    <dbReference type="NCBI Taxonomy" id="8187"/>
    <lineage>
        <taxon>Eukaryota</taxon>
        <taxon>Metazoa</taxon>
        <taxon>Chordata</taxon>
        <taxon>Craniata</taxon>
        <taxon>Vertebrata</taxon>
        <taxon>Euteleostomi</taxon>
        <taxon>Actinopterygii</taxon>
        <taxon>Neopterygii</taxon>
        <taxon>Teleostei</taxon>
        <taxon>Neoteleostei</taxon>
        <taxon>Acanthomorphata</taxon>
        <taxon>Carangaria</taxon>
        <taxon>Carangaria incertae sedis</taxon>
        <taxon>Centropomidae</taxon>
        <taxon>Lates</taxon>
    </lineage>
</organism>
<gene>
    <name evidence="9" type="primary">LOC108888164</name>
</gene>
<dbReference type="Pfam" id="PF00758">
    <property type="entry name" value="EPO_TPO"/>
    <property type="match status" value="1"/>
</dbReference>
<dbReference type="GO" id="GO:0008283">
    <property type="term" value="P:cell population proliferation"/>
    <property type="evidence" value="ECO:0007669"/>
    <property type="project" value="InterPro"/>
</dbReference>
<comment type="subcellular location">
    <subcellularLocation>
        <location evidence="1">Secreted</location>
    </subcellularLocation>
</comment>
<dbReference type="PANTHER" id="PTHR10560:SF0">
    <property type="entry name" value="THROMBOPOIETIN"/>
    <property type="match status" value="1"/>
</dbReference>
<evidence type="ECO:0000256" key="1">
    <source>
        <dbReference type="ARBA" id="ARBA00004613"/>
    </source>
</evidence>